<organism evidence="13 14">
    <name type="scientific">Apiospora kogelbergensis</name>
    <dbReference type="NCBI Taxonomy" id="1337665"/>
    <lineage>
        <taxon>Eukaryota</taxon>
        <taxon>Fungi</taxon>
        <taxon>Dikarya</taxon>
        <taxon>Ascomycota</taxon>
        <taxon>Pezizomycotina</taxon>
        <taxon>Sordariomycetes</taxon>
        <taxon>Xylariomycetidae</taxon>
        <taxon>Amphisphaeriales</taxon>
        <taxon>Apiosporaceae</taxon>
        <taxon>Apiospora</taxon>
    </lineage>
</organism>
<evidence type="ECO:0000256" key="9">
    <source>
        <dbReference type="ARBA" id="ARBA00023242"/>
    </source>
</evidence>
<evidence type="ECO:0000259" key="12">
    <source>
        <dbReference type="PROSITE" id="PS51044"/>
    </source>
</evidence>
<dbReference type="Pfam" id="PF11789">
    <property type="entry name" value="zf-Nse"/>
    <property type="match status" value="1"/>
</dbReference>
<evidence type="ECO:0000256" key="6">
    <source>
        <dbReference type="ARBA" id="ARBA00022771"/>
    </source>
</evidence>
<comment type="subcellular location">
    <subcellularLocation>
        <location evidence="1">Nucleus</location>
    </subcellularLocation>
</comment>
<dbReference type="PROSITE" id="PS51044">
    <property type="entry name" value="ZF_SP_RING"/>
    <property type="match status" value="1"/>
</dbReference>
<feature type="region of interest" description="Disordered" evidence="11">
    <location>
        <begin position="343"/>
        <end position="398"/>
    </location>
</feature>
<feature type="compositionally biased region" description="Basic and acidic residues" evidence="11">
    <location>
        <begin position="97"/>
        <end position="108"/>
    </location>
</feature>
<evidence type="ECO:0000256" key="8">
    <source>
        <dbReference type="ARBA" id="ARBA00022833"/>
    </source>
</evidence>
<dbReference type="GO" id="GO:0005634">
    <property type="term" value="C:nucleus"/>
    <property type="evidence" value="ECO:0007669"/>
    <property type="project" value="UniProtKB-SubCell"/>
</dbReference>
<feature type="region of interest" description="Disordered" evidence="11">
    <location>
        <begin position="235"/>
        <end position="261"/>
    </location>
</feature>
<dbReference type="GO" id="GO:0061665">
    <property type="term" value="F:SUMO ligase activity"/>
    <property type="evidence" value="ECO:0007669"/>
    <property type="project" value="TreeGrafter"/>
</dbReference>
<keyword evidence="8" id="KW-0862">Zinc</keyword>
<feature type="region of interest" description="Disordered" evidence="11">
    <location>
        <begin position="1"/>
        <end position="51"/>
    </location>
</feature>
<feature type="compositionally biased region" description="Acidic residues" evidence="11">
    <location>
        <begin position="352"/>
        <end position="366"/>
    </location>
</feature>
<dbReference type="InterPro" id="IPR004181">
    <property type="entry name" value="Znf_MIZ"/>
</dbReference>
<evidence type="ECO:0000313" key="13">
    <source>
        <dbReference type="EMBL" id="KAK8120142.1"/>
    </source>
</evidence>
<comment type="caution">
    <text evidence="13">The sequence shown here is derived from an EMBL/GenBank/DDBJ whole genome shotgun (WGS) entry which is preliminary data.</text>
</comment>
<evidence type="ECO:0000256" key="3">
    <source>
        <dbReference type="ARBA" id="ARBA00008212"/>
    </source>
</evidence>
<keyword evidence="7" id="KW-0833">Ubl conjugation pathway</keyword>
<reference evidence="13 14" key="1">
    <citation type="submission" date="2023-01" db="EMBL/GenBank/DDBJ databases">
        <title>Analysis of 21 Apiospora genomes using comparative genomics revels a genus with tremendous synthesis potential of carbohydrate active enzymes and secondary metabolites.</title>
        <authorList>
            <person name="Sorensen T."/>
        </authorList>
    </citation>
    <scope>NUCLEOTIDE SEQUENCE [LARGE SCALE GENOMIC DNA]</scope>
    <source>
        <strain evidence="13 14">CBS 117206</strain>
    </source>
</reference>
<dbReference type="GO" id="GO:0000724">
    <property type="term" value="P:double-strand break repair via homologous recombination"/>
    <property type="evidence" value="ECO:0007669"/>
    <property type="project" value="InterPro"/>
</dbReference>
<comment type="similarity">
    <text evidence="3">Belongs to the NSE2 family.</text>
</comment>
<evidence type="ECO:0000256" key="11">
    <source>
        <dbReference type="SAM" id="MobiDB-lite"/>
    </source>
</evidence>
<evidence type="ECO:0000256" key="5">
    <source>
        <dbReference type="ARBA" id="ARBA00022723"/>
    </source>
</evidence>
<accession>A0AAW0QYT8</accession>
<dbReference type="GO" id="GO:0030915">
    <property type="term" value="C:Smc5-Smc6 complex"/>
    <property type="evidence" value="ECO:0007669"/>
    <property type="project" value="InterPro"/>
</dbReference>
<dbReference type="InterPro" id="IPR013083">
    <property type="entry name" value="Znf_RING/FYVE/PHD"/>
</dbReference>
<dbReference type="InterPro" id="IPR026846">
    <property type="entry name" value="Nse2(Mms21)"/>
</dbReference>
<keyword evidence="4" id="KW-0808">Transferase</keyword>
<name>A0AAW0QYT8_9PEZI</name>
<evidence type="ECO:0000256" key="7">
    <source>
        <dbReference type="ARBA" id="ARBA00022786"/>
    </source>
</evidence>
<keyword evidence="14" id="KW-1185">Reference proteome</keyword>
<dbReference type="GO" id="GO:0008270">
    <property type="term" value="F:zinc ion binding"/>
    <property type="evidence" value="ECO:0007669"/>
    <property type="project" value="UniProtKB-KW"/>
</dbReference>
<feature type="domain" description="SP-RING-type" evidence="12">
    <location>
        <begin position="263"/>
        <end position="345"/>
    </location>
</feature>
<comment type="pathway">
    <text evidence="2">Protein modification; protein sumoylation.</text>
</comment>
<dbReference type="Gene3D" id="3.30.40.10">
    <property type="entry name" value="Zinc/RING finger domain, C3HC4 (zinc finger)"/>
    <property type="match status" value="1"/>
</dbReference>
<dbReference type="PANTHER" id="PTHR21330">
    <property type="entry name" value="E3 SUMO-PROTEIN LIGASE NSE2"/>
    <property type="match status" value="1"/>
</dbReference>
<sequence length="398" mass="45054">MAPPGRRILSGSARQPRPSTTPSSARQDRRSGPLEMPEYEPPSCPLDGRSRRKILDLASQQLSNKYSEQLASTLKLLEEGVRDINDNYADRKHKLKTFQDKRREKGGGDDDEPSEQERVLKDAVLKLRDVVPELTAESEEAVRDVIDWQVEVEDEKTALREIQTLLEDEASAAQIYLEANNDDDDPPGVKGARTLLAEVREAQAEDYNSKSMYQKYGLNNDYIHFKGMWHDAVHSHSKEEKAPPLPDATKWFSQDGDGGADDSDEDLIVAGEVQDYRCPLSMVVMEEPYTSKVCKHSFEKLAIMEYLPRNGVPKQCPLPGCDKDMRRSDLYYDDLLVRRIKRAAASQSGSQDDVDEDEDGEADEEGNASMRSTPEREIKSEQGRDRGRRLLEDMMNDD</sequence>
<proteinExistence type="inferred from homology"/>
<evidence type="ECO:0000256" key="4">
    <source>
        <dbReference type="ARBA" id="ARBA00022679"/>
    </source>
</evidence>
<dbReference type="EMBL" id="JAQQWP010000004">
    <property type="protein sequence ID" value="KAK8120142.1"/>
    <property type="molecule type" value="Genomic_DNA"/>
</dbReference>
<evidence type="ECO:0000313" key="14">
    <source>
        <dbReference type="Proteomes" id="UP001392437"/>
    </source>
</evidence>
<dbReference type="CDD" id="cd16651">
    <property type="entry name" value="SPL-RING_NSE2"/>
    <property type="match status" value="1"/>
</dbReference>
<evidence type="ECO:0000256" key="2">
    <source>
        <dbReference type="ARBA" id="ARBA00004718"/>
    </source>
</evidence>
<feature type="compositionally biased region" description="Basic and acidic residues" evidence="11">
    <location>
        <begin position="373"/>
        <end position="392"/>
    </location>
</feature>
<keyword evidence="6 10" id="KW-0863">Zinc-finger</keyword>
<protein>
    <submittedName>
        <fullName evidence="13">Chromosomal organization and DNA repair protein</fullName>
    </submittedName>
</protein>
<dbReference type="SUPFAM" id="SSF57850">
    <property type="entry name" value="RING/U-box"/>
    <property type="match status" value="1"/>
</dbReference>
<dbReference type="Proteomes" id="UP001392437">
    <property type="component" value="Unassembled WGS sequence"/>
</dbReference>
<evidence type="ECO:0000256" key="10">
    <source>
        <dbReference type="PROSITE-ProRule" id="PRU00452"/>
    </source>
</evidence>
<gene>
    <name evidence="13" type="ORF">PG999_004262</name>
</gene>
<feature type="region of interest" description="Disordered" evidence="11">
    <location>
        <begin position="95"/>
        <end position="117"/>
    </location>
</feature>
<keyword evidence="9" id="KW-0539">Nucleus</keyword>
<keyword evidence="5" id="KW-0479">Metal-binding</keyword>
<dbReference type="AlphaFoldDB" id="A0AAW0QYT8"/>
<evidence type="ECO:0000256" key="1">
    <source>
        <dbReference type="ARBA" id="ARBA00004123"/>
    </source>
</evidence>
<dbReference type="PANTHER" id="PTHR21330:SF1">
    <property type="entry name" value="E3 SUMO-PROTEIN LIGASE NSE2"/>
    <property type="match status" value="1"/>
</dbReference>
<dbReference type="GO" id="GO:0016925">
    <property type="term" value="P:protein sumoylation"/>
    <property type="evidence" value="ECO:0007669"/>
    <property type="project" value="TreeGrafter"/>
</dbReference>